<evidence type="ECO:0000313" key="10">
    <source>
        <dbReference type="EMBL" id="UQC88133.1"/>
    </source>
</evidence>
<dbReference type="NCBIfam" id="TIGR00879">
    <property type="entry name" value="SP"/>
    <property type="match status" value="1"/>
</dbReference>
<evidence type="ECO:0000256" key="5">
    <source>
        <dbReference type="ARBA" id="ARBA00022989"/>
    </source>
</evidence>
<dbReference type="PANTHER" id="PTHR48022">
    <property type="entry name" value="PLASTIDIC GLUCOSE TRANSPORTER 4"/>
    <property type="match status" value="1"/>
</dbReference>
<proteinExistence type="inferred from homology"/>
<keyword evidence="6 8" id="KW-0472">Membrane</keyword>
<evidence type="ECO:0000256" key="8">
    <source>
        <dbReference type="SAM" id="Phobius"/>
    </source>
</evidence>
<feature type="non-terminal residue" evidence="10">
    <location>
        <position position="1"/>
    </location>
</feature>
<dbReference type="PANTHER" id="PTHR48022:SF40">
    <property type="entry name" value="MAJOR FACILITATOR SUPERFAMILY (MFS) PROFILE DOMAIN-CONTAINING PROTEIN"/>
    <property type="match status" value="1"/>
</dbReference>
<dbReference type="FunFam" id="1.20.1250.20:FF:000134">
    <property type="entry name" value="MFS sugar transporter protein"/>
    <property type="match status" value="1"/>
</dbReference>
<feature type="transmembrane region" description="Helical" evidence="8">
    <location>
        <begin position="522"/>
        <end position="543"/>
    </location>
</feature>
<evidence type="ECO:0000256" key="6">
    <source>
        <dbReference type="ARBA" id="ARBA00023136"/>
    </source>
</evidence>
<reference evidence="10" key="1">
    <citation type="journal article" date="2021" name="Mol. Plant Microbe Interact.">
        <title>Complete Genome Sequence of the Plant-Pathogenic Fungus Colletotrichum lupini.</title>
        <authorList>
            <person name="Baroncelli R."/>
            <person name="Pensec F."/>
            <person name="Da Lio D."/>
            <person name="Boufleur T."/>
            <person name="Vicente I."/>
            <person name="Sarrocco S."/>
            <person name="Picot A."/>
            <person name="Baraldi E."/>
            <person name="Sukno S."/>
            <person name="Thon M."/>
            <person name="Le Floch G."/>
        </authorList>
    </citation>
    <scope>NUCLEOTIDE SEQUENCE</scope>
    <source>
        <strain evidence="10">IMI 504893</strain>
    </source>
</reference>
<dbReference type="KEGG" id="clup:CLUP02_13655"/>
<dbReference type="PROSITE" id="PS00216">
    <property type="entry name" value="SUGAR_TRANSPORT_1"/>
    <property type="match status" value="1"/>
</dbReference>
<dbReference type="Gene3D" id="1.20.1250.20">
    <property type="entry name" value="MFS general substrate transporter like domains"/>
    <property type="match status" value="1"/>
</dbReference>
<dbReference type="InterPro" id="IPR003663">
    <property type="entry name" value="Sugar/inositol_transpt"/>
</dbReference>
<evidence type="ECO:0000256" key="1">
    <source>
        <dbReference type="ARBA" id="ARBA00004141"/>
    </source>
</evidence>
<evidence type="ECO:0000256" key="2">
    <source>
        <dbReference type="ARBA" id="ARBA00010992"/>
    </source>
</evidence>
<dbReference type="AlphaFoldDB" id="A0A9Q8WLM6"/>
<evidence type="ECO:0000256" key="3">
    <source>
        <dbReference type="ARBA" id="ARBA00022448"/>
    </source>
</evidence>
<feature type="transmembrane region" description="Helical" evidence="8">
    <location>
        <begin position="171"/>
        <end position="190"/>
    </location>
</feature>
<comment type="similarity">
    <text evidence="2">Belongs to the major facilitator superfamily. Sugar transporter (TC 2.A.1.1) family.</text>
</comment>
<evidence type="ECO:0000313" key="11">
    <source>
        <dbReference type="Proteomes" id="UP000830671"/>
    </source>
</evidence>
<dbReference type="InterPro" id="IPR005829">
    <property type="entry name" value="Sugar_transporter_CS"/>
</dbReference>
<evidence type="ECO:0000256" key="4">
    <source>
        <dbReference type="ARBA" id="ARBA00022692"/>
    </source>
</evidence>
<dbReference type="InterPro" id="IPR020846">
    <property type="entry name" value="MFS_dom"/>
</dbReference>
<dbReference type="EMBL" id="CP019479">
    <property type="protein sequence ID" value="UQC88133.1"/>
    <property type="molecule type" value="Genomic_DNA"/>
</dbReference>
<evidence type="ECO:0000256" key="7">
    <source>
        <dbReference type="SAM" id="MobiDB-lite"/>
    </source>
</evidence>
<dbReference type="GO" id="GO:0005351">
    <property type="term" value="F:carbohydrate:proton symporter activity"/>
    <property type="evidence" value="ECO:0007669"/>
    <property type="project" value="TreeGrafter"/>
</dbReference>
<feature type="transmembrane region" description="Helical" evidence="8">
    <location>
        <begin position="549"/>
        <end position="569"/>
    </location>
</feature>
<protein>
    <submittedName>
        <fullName evidence="10">Glucose transporter rco-3</fullName>
    </submittedName>
</protein>
<dbReference type="SUPFAM" id="SSF103473">
    <property type="entry name" value="MFS general substrate transporter"/>
    <property type="match status" value="1"/>
</dbReference>
<dbReference type="GO" id="GO:0016020">
    <property type="term" value="C:membrane"/>
    <property type="evidence" value="ECO:0007669"/>
    <property type="project" value="UniProtKB-SubCell"/>
</dbReference>
<feature type="transmembrane region" description="Helical" evidence="8">
    <location>
        <begin position="113"/>
        <end position="136"/>
    </location>
</feature>
<dbReference type="Proteomes" id="UP000830671">
    <property type="component" value="Chromosome 7"/>
</dbReference>
<dbReference type="PROSITE" id="PS50850">
    <property type="entry name" value="MFS"/>
    <property type="match status" value="1"/>
</dbReference>
<dbReference type="CDD" id="cd17356">
    <property type="entry name" value="MFS_HXT"/>
    <property type="match status" value="1"/>
</dbReference>
<dbReference type="RefSeq" id="XP_049149739.1">
    <property type="nucleotide sequence ID" value="XM_049292593.1"/>
</dbReference>
<dbReference type="Pfam" id="PF00083">
    <property type="entry name" value="Sugar_tr"/>
    <property type="match status" value="1"/>
</dbReference>
<feature type="compositionally biased region" description="Basic residues" evidence="7">
    <location>
        <begin position="49"/>
        <end position="60"/>
    </location>
</feature>
<keyword evidence="3" id="KW-0813">Transport</keyword>
<dbReference type="PROSITE" id="PS00217">
    <property type="entry name" value="SUGAR_TRANSPORT_2"/>
    <property type="match status" value="1"/>
</dbReference>
<feature type="transmembrane region" description="Helical" evidence="8">
    <location>
        <begin position="202"/>
        <end position="222"/>
    </location>
</feature>
<evidence type="ECO:0000259" key="9">
    <source>
        <dbReference type="PROSITE" id="PS50850"/>
    </source>
</evidence>
<dbReference type="PRINTS" id="PR00171">
    <property type="entry name" value="SUGRTRNSPORT"/>
</dbReference>
<keyword evidence="4 8" id="KW-0812">Transmembrane</keyword>
<dbReference type="GeneID" id="73347603"/>
<feature type="transmembrane region" description="Helical" evidence="8">
    <location>
        <begin position="258"/>
        <end position="280"/>
    </location>
</feature>
<dbReference type="InterPro" id="IPR005828">
    <property type="entry name" value="MFS_sugar_transport-like"/>
</dbReference>
<feature type="region of interest" description="Disordered" evidence="7">
    <location>
        <begin position="49"/>
        <end position="69"/>
    </location>
</feature>
<comment type="subcellular location">
    <subcellularLocation>
        <location evidence="1">Membrane</location>
        <topology evidence="1">Multi-pass membrane protein</topology>
    </subcellularLocation>
</comment>
<feature type="transmembrane region" description="Helical" evidence="8">
    <location>
        <begin position="477"/>
        <end position="501"/>
    </location>
</feature>
<feature type="transmembrane region" description="Helical" evidence="8">
    <location>
        <begin position="415"/>
        <end position="436"/>
    </location>
</feature>
<keyword evidence="10" id="KW-0762">Sugar transport</keyword>
<feature type="region of interest" description="Disordered" evidence="7">
    <location>
        <begin position="606"/>
        <end position="672"/>
    </location>
</feature>
<keyword evidence="11" id="KW-1185">Reference proteome</keyword>
<feature type="transmembrane region" description="Helical" evidence="8">
    <location>
        <begin position="443"/>
        <end position="465"/>
    </location>
</feature>
<gene>
    <name evidence="10" type="ORF">CLUP02_13655</name>
</gene>
<sequence length="672" mass="73058">VPGTRLPDLSCFLPSPVSLLPSPHPICLPCPIPSYPSIVTHTSSIHHSSLARRPRLRRPSLHSNGRRPISTSILDDPREFRPLIVQRFHSGLLEPKPPFTMAIAMGWQKPDNVAGSSAPAIMVGLFVASGGLLFGYDTGTINGILSMTAFRRDFSTGYTENLKPAISPAESSIIVAILSAGTVLGALLAAPIGDSWGRRISLILSAGVFSFGGIFQVCAHDIPMLLVGRFFAGVGVGSISVLVPVYQSEMAPKWIRGTLVCAYQLSITIGLLSASFVNILTERLDSGAAYRIPLGLQLVWAVVLTLGLLVLPETPRFLVKKGKPEAAGLSLSRLRRLDITHPALLDELQEIVANHEYELTLGPDSYKEIFYGSPHLGRRTLTGCCLQMLQQLTGINFIMYYSTSFFDGARVENPYVKALIINIINVVGTVPGLLVIESWGRRKLLMVGAIGMAVCQLLIASFSTAAGENLQQAAQTILIVFCAINIFFFAASWGPVCWVITSEIYPLKIRAKAASISTASNWLLNFGIAYGTPFMVGQGPGYADIGPKIFFLWGAFCILAVLFVWCMVFETSKISLEQIDEMYERVDYAWNSTRFEPSWSFQQILDEGWSPSGQPPPEHELQQTQTNSTSQTTQTSQTNSNSATSTNTGATASSTEAEAKMLSQMGNVDFSY</sequence>
<dbReference type="InterPro" id="IPR036259">
    <property type="entry name" value="MFS_trans_sf"/>
</dbReference>
<dbReference type="InterPro" id="IPR050360">
    <property type="entry name" value="MFS_Sugar_Transporters"/>
</dbReference>
<accession>A0A9Q8WLM6</accession>
<feature type="compositionally biased region" description="Low complexity" evidence="7">
    <location>
        <begin position="622"/>
        <end position="655"/>
    </location>
</feature>
<name>A0A9Q8WLM6_9PEZI</name>
<feature type="transmembrane region" description="Helical" evidence="8">
    <location>
        <begin position="228"/>
        <end position="246"/>
    </location>
</feature>
<feature type="transmembrane region" description="Helical" evidence="8">
    <location>
        <begin position="292"/>
        <end position="311"/>
    </location>
</feature>
<feature type="domain" description="Major facilitator superfamily (MFS) profile" evidence="9">
    <location>
        <begin position="123"/>
        <end position="572"/>
    </location>
</feature>
<keyword evidence="5 8" id="KW-1133">Transmembrane helix</keyword>
<feature type="transmembrane region" description="Helical" evidence="8">
    <location>
        <begin position="381"/>
        <end position="403"/>
    </location>
</feature>
<organism evidence="10 11">
    <name type="scientific">Colletotrichum lupini</name>
    <dbReference type="NCBI Taxonomy" id="145971"/>
    <lineage>
        <taxon>Eukaryota</taxon>
        <taxon>Fungi</taxon>
        <taxon>Dikarya</taxon>
        <taxon>Ascomycota</taxon>
        <taxon>Pezizomycotina</taxon>
        <taxon>Sordariomycetes</taxon>
        <taxon>Hypocreomycetidae</taxon>
        <taxon>Glomerellales</taxon>
        <taxon>Glomerellaceae</taxon>
        <taxon>Colletotrichum</taxon>
        <taxon>Colletotrichum acutatum species complex</taxon>
    </lineage>
</organism>